<evidence type="ECO:0000313" key="2">
    <source>
        <dbReference type="EMBL" id="SEL85434.1"/>
    </source>
</evidence>
<feature type="region of interest" description="Disordered" evidence="1">
    <location>
        <begin position="139"/>
        <end position="169"/>
    </location>
</feature>
<feature type="region of interest" description="Disordered" evidence="1">
    <location>
        <begin position="233"/>
        <end position="266"/>
    </location>
</feature>
<dbReference type="AlphaFoldDB" id="A0A1H7TLW8"/>
<gene>
    <name evidence="2" type="ORF">SAMN04488691_10997</name>
</gene>
<evidence type="ECO:0000313" key="3">
    <source>
        <dbReference type="Proteomes" id="UP000183894"/>
    </source>
</evidence>
<dbReference type="RefSeq" id="WP_074795999.1">
    <property type="nucleotide sequence ID" value="NZ_FOAD01000009.1"/>
</dbReference>
<proteinExistence type="predicted"/>
<feature type="compositionally biased region" description="Acidic residues" evidence="1">
    <location>
        <begin position="147"/>
        <end position="166"/>
    </location>
</feature>
<protein>
    <submittedName>
        <fullName evidence="2">Uncharacterized protein</fullName>
    </submittedName>
</protein>
<dbReference type="Proteomes" id="UP000183894">
    <property type="component" value="Unassembled WGS sequence"/>
</dbReference>
<sequence length="364" mass="40133">MREPSLVSVVNERSDVELAAVFERIWEARGYETRVRFSGPDVHVEAEGETPEGAHREVRIWITTSRTITADMTSAFVRKCDRAGVEPYIAPIGRGEMNTDAHRTGLVELDASSIAVEIREADIEPFVRDLAESDETHVKTNWLGERVDEEDGQEDDGDGDEDDDSPETISRREALKKVGGYVTGGLVTYLVVERLSDMIQNSPKLRAAIAERVAWVGSFLPDVSLPTVEWSVPSPQPIRDDPSMPDTNASEQTTPTNATAVPYDDLRDDPEGYEGTAVTYSGTIDETTERDDERFAVIAVEGANGLPKGDIVGRWPSGQFFDDDIGFRLLSDERVTVWGRVAGTSSMFFGRPLPLVDLVALQKA</sequence>
<dbReference type="OrthoDB" id="291374at2157"/>
<organism evidence="2 3">
    <name type="scientific">Haloferax larsenii</name>
    <dbReference type="NCBI Taxonomy" id="302484"/>
    <lineage>
        <taxon>Archaea</taxon>
        <taxon>Methanobacteriati</taxon>
        <taxon>Methanobacteriota</taxon>
        <taxon>Stenosarchaea group</taxon>
        <taxon>Halobacteria</taxon>
        <taxon>Halobacteriales</taxon>
        <taxon>Haloferacaceae</taxon>
        <taxon>Haloferax</taxon>
    </lineage>
</organism>
<evidence type="ECO:0000256" key="1">
    <source>
        <dbReference type="SAM" id="MobiDB-lite"/>
    </source>
</evidence>
<dbReference type="EMBL" id="FOAD01000009">
    <property type="protein sequence ID" value="SEL85434.1"/>
    <property type="molecule type" value="Genomic_DNA"/>
</dbReference>
<feature type="compositionally biased region" description="Polar residues" evidence="1">
    <location>
        <begin position="245"/>
        <end position="259"/>
    </location>
</feature>
<name>A0A1H7TLW8_HALLR</name>
<accession>A0A1H7TLW8</accession>
<reference evidence="2 3" key="1">
    <citation type="submission" date="2016-10" db="EMBL/GenBank/DDBJ databases">
        <authorList>
            <person name="de Groot N.N."/>
        </authorList>
    </citation>
    <scope>NUCLEOTIDE SEQUENCE [LARGE SCALE GENOMIC DNA]</scope>
    <source>
        <strain evidence="2 3">CDM_5</strain>
    </source>
</reference>